<dbReference type="SUPFAM" id="SSF50341">
    <property type="entry name" value="CheW-like"/>
    <property type="match status" value="1"/>
</dbReference>
<dbReference type="EMBL" id="PUUL01000120">
    <property type="protein sequence ID" value="RXD50594.1"/>
    <property type="molecule type" value="Genomic_DNA"/>
</dbReference>
<comment type="catalytic activity">
    <reaction evidence="1">
        <text>ATP + protein L-histidine = ADP + protein N-phospho-L-histidine.</text>
        <dbReference type="EC" id="2.7.13.3"/>
    </reaction>
</comment>
<dbReference type="InterPro" id="IPR051315">
    <property type="entry name" value="Bact_Chemotaxis_CheA"/>
</dbReference>
<dbReference type="InterPro" id="IPR036061">
    <property type="entry name" value="CheW-like_dom_sf"/>
</dbReference>
<dbReference type="Proteomes" id="UP000289372">
    <property type="component" value="Unassembled WGS sequence"/>
</dbReference>
<evidence type="ECO:0000313" key="5">
    <source>
        <dbReference type="EMBL" id="RXD50703.1"/>
    </source>
</evidence>
<comment type="caution">
    <text evidence="5">The sequence shown here is derived from an EMBL/GenBank/DDBJ whole genome shotgun (WGS) entry which is preliminary data.</text>
</comment>
<dbReference type="Gene3D" id="2.30.30.40">
    <property type="entry name" value="SH3 Domains"/>
    <property type="match status" value="1"/>
</dbReference>
<accession>A0AAQ0YLB7</accession>
<dbReference type="AlphaFoldDB" id="A0AAQ0YLB7"/>
<evidence type="ECO:0000313" key="4">
    <source>
        <dbReference type="EMBL" id="RXD50594.1"/>
    </source>
</evidence>
<dbReference type="PANTHER" id="PTHR43395:SF1">
    <property type="entry name" value="CHEMOTAXIS PROTEIN CHEA"/>
    <property type="match status" value="1"/>
</dbReference>
<name>A0AAQ0YLB7_XANPE</name>
<dbReference type="GO" id="GO:0004673">
    <property type="term" value="F:protein histidine kinase activity"/>
    <property type="evidence" value="ECO:0007669"/>
    <property type="project" value="UniProtKB-EC"/>
</dbReference>
<evidence type="ECO:0000313" key="6">
    <source>
        <dbReference type="Proteomes" id="UP000289372"/>
    </source>
</evidence>
<feature type="non-terminal residue" evidence="5">
    <location>
        <position position="1"/>
    </location>
</feature>
<evidence type="ECO:0000256" key="1">
    <source>
        <dbReference type="ARBA" id="ARBA00000085"/>
    </source>
</evidence>
<feature type="domain" description="CheW-like" evidence="3">
    <location>
        <begin position="1"/>
        <end position="55"/>
    </location>
</feature>
<evidence type="ECO:0000256" key="2">
    <source>
        <dbReference type="ARBA" id="ARBA00012438"/>
    </source>
</evidence>
<dbReference type="PROSITE" id="PS50851">
    <property type="entry name" value="CHEW"/>
    <property type="match status" value="1"/>
</dbReference>
<dbReference type="InterPro" id="IPR002545">
    <property type="entry name" value="CheW-lke_dom"/>
</dbReference>
<dbReference type="RefSeq" id="WP_180320807.1">
    <property type="nucleotide sequence ID" value="NZ_JZUX01000072.1"/>
</dbReference>
<dbReference type="GO" id="GO:0007165">
    <property type="term" value="P:signal transduction"/>
    <property type="evidence" value="ECO:0007669"/>
    <property type="project" value="InterPro"/>
</dbReference>
<dbReference type="EMBL" id="PUUL01000118">
    <property type="protein sequence ID" value="RXD50703.1"/>
    <property type="molecule type" value="Genomic_DNA"/>
</dbReference>
<gene>
    <name evidence="5" type="ORF">DB769_18610</name>
    <name evidence="4" type="ORF">DB769_18720</name>
</gene>
<dbReference type="PANTHER" id="PTHR43395">
    <property type="entry name" value="SENSOR HISTIDINE KINASE CHEA"/>
    <property type="match status" value="1"/>
</dbReference>
<reference evidence="5 6" key="1">
    <citation type="submission" date="2018-02" db="EMBL/GenBank/DDBJ databases">
        <title>Characterization of Xanthomonas diversity in transplant houses and field plants.</title>
        <authorList>
            <person name="Abrahamian P."/>
            <person name="Timilsina S."/>
            <person name="Minsavage G.V."/>
            <person name="Goss E.M."/>
            <person name="Jones J.B."/>
            <person name="Vallad G.E."/>
        </authorList>
    </citation>
    <scope>NUCLEOTIDE SEQUENCE [LARGE SCALE GENOMIC DNA]</scope>
    <source>
        <strain evidence="5 6">GEV2132</strain>
    </source>
</reference>
<organism evidence="5 6">
    <name type="scientific">Xanthomonas perforans</name>
    <dbReference type="NCBI Taxonomy" id="442694"/>
    <lineage>
        <taxon>Bacteria</taxon>
        <taxon>Pseudomonadati</taxon>
        <taxon>Pseudomonadota</taxon>
        <taxon>Gammaproteobacteria</taxon>
        <taxon>Lysobacterales</taxon>
        <taxon>Lysobacteraceae</taxon>
        <taxon>Xanthomonas</taxon>
    </lineage>
</organism>
<protein>
    <recommendedName>
        <fullName evidence="2">histidine kinase</fullName>
        <ecNumber evidence="2">2.7.13.3</ecNumber>
    </recommendedName>
</protein>
<sequence>RFGLVVDQVRGREEVVIKPLPRALRGLPGYAGATLIGDGRMALILDVDGLRSSDH</sequence>
<evidence type="ECO:0000259" key="3">
    <source>
        <dbReference type="PROSITE" id="PS50851"/>
    </source>
</evidence>
<dbReference type="EC" id="2.7.13.3" evidence="2"/>
<dbReference type="GO" id="GO:0006935">
    <property type="term" value="P:chemotaxis"/>
    <property type="evidence" value="ECO:0007669"/>
    <property type="project" value="InterPro"/>
</dbReference>
<proteinExistence type="predicted"/>
<dbReference type="Pfam" id="PF01584">
    <property type="entry name" value="CheW"/>
    <property type="match status" value="1"/>
</dbReference>